<protein>
    <submittedName>
        <fullName evidence="2">Serine/threonine-protein kinase NIM1-like protein</fullName>
    </submittedName>
</protein>
<keyword evidence="3" id="KW-1185">Reference proteome</keyword>
<evidence type="ECO:0000313" key="3">
    <source>
        <dbReference type="Proteomes" id="UP000288716"/>
    </source>
</evidence>
<feature type="region of interest" description="Disordered" evidence="1">
    <location>
        <begin position="183"/>
        <end position="212"/>
    </location>
</feature>
<dbReference type="SUPFAM" id="SSF56112">
    <property type="entry name" value="Protein kinase-like (PK-like)"/>
    <property type="match status" value="1"/>
</dbReference>
<reference evidence="2 3" key="1">
    <citation type="journal article" date="2018" name="Gigascience">
        <title>Genomes of trombidid mites reveal novel predicted allergens and laterally-transferred genes associated with secondary metabolism.</title>
        <authorList>
            <person name="Dong X."/>
            <person name="Chaisiri K."/>
            <person name="Xia D."/>
            <person name="Armstrong S.D."/>
            <person name="Fang Y."/>
            <person name="Donnelly M.J."/>
            <person name="Kadowaki T."/>
            <person name="McGarry J.W."/>
            <person name="Darby A.C."/>
            <person name="Makepeace B.L."/>
        </authorList>
    </citation>
    <scope>NUCLEOTIDE SEQUENCE [LARGE SCALE GENOMIC DNA]</scope>
    <source>
        <strain evidence="2">UoL-UT</strain>
    </source>
</reference>
<dbReference type="InterPro" id="IPR011009">
    <property type="entry name" value="Kinase-like_dom_sf"/>
</dbReference>
<sequence length="273" mass="31044">MPFKAQTVSILKKLILEGDYTLPTYLSFECQNTIKGLLQNEPKDRLTISQLQKCNWLKDQTFPACLPTDKVVLPSIMSSTTVEEKGTSTDERNEQSGELLIASSSSPTTLSTDEKEIVRQLTELGITEKLIKENSDKGLRSNVIGTYRIIIHRVMTTRYDKDGKRRSSSMICNEFAANGDNHLDQDSAHANPHRDKCNNYSQTRRSHKSMSKSIKSIKSIFTGNQCNEGCNYNNCDEYRTHSSWKMKPTTNNYVYSKHRSKRSQKISKACIIL</sequence>
<evidence type="ECO:0000313" key="2">
    <source>
        <dbReference type="EMBL" id="RWS26607.1"/>
    </source>
</evidence>
<proteinExistence type="predicted"/>
<comment type="caution">
    <text evidence="2">The sequence shown here is derived from an EMBL/GenBank/DDBJ whole genome shotgun (WGS) entry which is preliminary data.</text>
</comment>
<dbReference type="Proteomes" id="UP000288716">
    <property type="component" value="Unassembled WGS sequence"/>
</dbReference>
<dbReference type="Gene3D" id="1.10.510.10">
    <property type="entry name" value="Transferase(Phosphotransferase) domain 1"/>
    <property type="match status" value="1"/>
</dbReference>
<dbReference type="VEuPathDB" id="VectorBase:LDEU005434"/>
<dbReference type="STRING" id="299467.A0A443SGF3"/>
<dbReference type="EMBL" id="NCKV01002613">
    <property type="protein sequence ID" value="RWS26607.1"/>
    <property type="molecule type" value="Genomic_DNA"/>
</dbReference>
<feature type="region of interest" description="Disordered" evidence="1">
    <location>
        <begin position="77"/>
        <end position="98"/>
    </location>
</feature>
<accession>A0A443SGF3</accession>
<dbReference type="OrthoDB" id="193931at2759"/>
<keyword evidence="2" id="KW-0418">Kinase</keyword>
<dbReference type="GO" id="GO:0016301">
    <property type="term" value="F:kinase activity"/>
    <property type="evidence" value="ECO:0007669"/>
    <property type="project" value="UniProtKB-KW"/>
</dbReference>
<dbReference type="AlphaFoldDB" id="A0A443SGF3"/>
<feature type="compositionally biased region" description="Basic and acidic residues" evidence="1">
    <location>
        <begin position="82"/>
        <end position="95"/>
    </location>
</feature>
<keyword evidence="2" id="KW-0808">Transferase</keyword>
<name>A0A443SGF3_9ACAR</name>
<organism evidence="2 3">
    <name type="scientific">Leptotrombidium deliense</name>
    <dbReference type="NCBI Taxonomy" id="299467"/>
    <lineage>
        <taxon>Eukaryota</taxon>
        <taxon>Metazoa</taxon>
        <taxon>Ecdysozoa</taxon>
        <taxon>Arthropoda</taxon>
        <taxon>Chelicerata</taxon>
        <taxon>Arachnida</taxon>
        <taxon>Acari</taxon>
        <taxon>Acariformes</taxon>
        <taxon>Trombidiformes</taxon>
        <taxon>Prostigmata</taxon>
        <taxon>Anystina</taxon>
        <taxon>Parasitengona</taxon>
        <taxon>Trombiculoidea</taxon>
        <taxon>Trombiculidae</taxon>
        <taxon>Leptotrombidium</taxon>
    </lineage>
</organism>
<gene>
    <name evidence="2" type="ORF">B4U80_07130</name>
</gene>
<feature type="compositionally biased region" description="Basic and acidic residues" evidence="1">
    <location>
        <begin position="183"/>
        <end position="197"/>
    </location>
</feature>
<evidence type="ECO:0000256" key="1">
    <source>
        <dbReference type="SAM" id="MobiDB-lite"/>
    </source>
</evidence>